<gene>
    <name evidence="2" type="ORF">ADK34_34355</name>
</gene>
<dbReference type="RefSeq" id="WP_033210515.1">
    <property type="nucleotide sequence ID" value="NZ_LGUP01000390.1"/>
</dbReference>
<name>A0A0L8JCJ8_STRVR</name>
<dbReference type="AlphaFoldDB" id="A0A0L8JCJ8"/>
<feature type="region of interest" description="Disordered" evidence="1">
    <location>
        <begin position="404"/>
        <end position="443"/>
    </location>
</feature>
<comment type="caution">
    <text evidence="2">The sequence shown here is derived from an EMBL/GenBank/DDBJ whole genome shotgun (WGS) entry which is preliminary data.</text>
</comment>
<dbReference type="PATRIC" id="fig|1938.6.peg.7384"/>
<reference evidence="2 3" key="1">
    <citation type="submission" date="2015-06" db="EMBL/GenBank/DDBJ databases">
        <authorList>
            <person name="Hoefler B.C."/>
            <person name="Straight P.D."/>
        </authorList>
    </citation>
    <scope>NUCLEOTIDE SEQUENCE [LARGE SCALE GENOMIC DNA]</scope>
    <source>
        <strain evidence="2 3">NRRL 3427</strain>
    </source>
</reference>
<protein>
    <submittedName>
        <fullName evidence="2">Uncharacterized protein</fullName>
    </submittedName>
</protein>
<organism evidence="2 3">
    <name type="scientific">Streptomyces viridochromogenes</name>
    <dbReference type="NCBI Taxonomy" id="1938"/>
    <lineage>
        <taxon>Bacteria</taxon>
        <taxon>Bacillati</taxon>
        <taxon>Actinomycetota</taxon>
        <taxon>Actinomycetes</taxon>
        <taxon>Kitasatosporales</taxon>
        <taxon>Streptomycetaceae</taxon>
        <taxon>Streptomyces</taxon>
    </lineage>
</organism>
<sequence>MYDETGAPVRRRASRGYEAEGLDYLALEMEAGGAYVSPGRMPWRGLSGHDPLDELSDEEFDARNFEDWEDAGLDEEDRPKRYRPSGRRVDVVPPVVSEVTVRVDPSIAETFAERQAQAPEGASWGVDGGHVTVEGSFKVWRGACLRCAEEFVQRRPASRHRAGDEPQSARDRVIDEAVQTFAATGRWTSDVGERASAAFADGMPWEAERLALRSAVEFTETCANDAFEAFAPDALAHLAGRLASVLSDALAASGKLGGARSADDAIKAGGDAVEAWGRLQGCVSAVTNVRAAQWALLTPKLRRHELPGSNEQRNLATRWRSAGHGEVRGARADDVPEFVRDAARSKGYSVASVLWLAESGAAYVPESFEELAEEVELATPAPIVYDDHGPVRDMSPIETVIPTPKAADVYPHSRTPQIDFSGPTPKNPTPNATPGDPAPPVWR</sequence>
<evidence type="ECO:0000313" key="2">
    <source>
        <dbReference type="EMBL" id="KOG11356.1"/>
    </source>
</evidence>
<evidence type="ECO:0000256" key="1">
    <source>
        <dbReference type="SAM" id="MobiDB-lite"/>
    </source>
</evidence>
<dbReference type="EMBL" id="LGUP01000390">
    <property type="protein sequence ID" value="KOG11356.1"/>
    <property type="molecule type" value="Genomic_DNA"/>
</dbReference>
<accession>A0A0L8JCJ8</accession>
<proteinExistence type="predicted"/>
<dbReference type="Proteomes" id="UP000037023">
    <property type="component" value="Unassembled WGS sequence"/>
</dbReference>
<evidence type="ECO:0000313" key="3">
    <source>
        <dbReference type="Proteomes" id="UP000037023"/>
    </source>
</evidence>
<dbReference type="OrthoDB" id="4223026at2"/>